<keyword evidence="3 5" id="KW-0732">Signal</keyword>
<feature type="region of interest" description="Disordered" evidence="4">
    <location>
        <begin position="706"/>
        <end position="739"/>
    </location>
</feature>
<evidence type="ECO:0000313" key="7">
    <source>
        <dbReference type="EMBL" id="CAL8084381.1"/>
    </source>
</evidence>
<dbReference type="InterPro" id="IPR052424">
    <property type="entry name" value="Kielin_Chordin-BMP_Reg"/>
</dbReference>
<name>A0ABP1Q1U7_9HEXA</name>
<dbReference type="InterPro" id="IPR001007">
    <property type="entry name" value="VWF_dom"/>
</dbReference>
<comment type="subcellular location">
    <subcellularLocation>
        <location evidence="1">Secreted</location>
    </subcellularLocation>
</comment>
<feature type="region of interest" description="Disordered" evidence="4">
    <location>
        <begin position="209"/>
        <end position="229"/>
    </location>
</feature>
<feature type="compositionally biased region" description="Polar residues" evidence="4">
    <location>
        <begin position="385"/>
        <end position="395"/>
    </location>
</feature>
<proteinExistence type="predicted"/>
<feature type="chain" id="PRO_5045548392" description="VWFC domain-containing protein" evidence="5">
    <location>
        <begin position="20"/>
        <end position="1665"/>
    </location>
</feature>
<feature type="region of interest" description="Disordered" evidence="4">
    <location>
        <begin position="475"/>
        <end position="544"/>
    </location>
</feature>
<evidence type="ECO:0000256" key="3">
    <source>
        <dbReference type="ARBA" id="ARBA00022729"/>
    </source>
</evidence>
<protein>
    <recommendedName>
        <fullName evidence="6">VWFC domain-containing protein</fullName>
    </recommendedName>
</protein>
<accession>A0ABP1Q1U7</accession>
<feature type="compositionally biased region" description="Basic and acidic residues" evidence="4">
    <location>
        <begin position="1010"/>
        <end position="1023"/>
    </location>
</feature>
<evidence type="ECO:0000256" key="2">
    <source>
        <dbReference type="ARBA" id="ARBA00022525"/>
    </source>
</evidence>
<dbReference type="Proteomes" id="UP001642540">
    <property type="component" value="Unassembled WGS sequence"/>
</dbReference>
<dbReference type="EMBL" id="CAXLJM020000018">
    <property type="protein sequence ID" value="CAL8084381.1"/>
    <property type="molecule type" value="Genomic_DNA"/>
</dbReference>
<comment type="caution">
    <text evidence="7">The sequence shown here is derived from an EMBL/GenBank/DDBJ whole genome shotgun (WGS) entry which is preliminary data.</text>
</comment>
<evidence type="ECO:0000256" key="4">
    <source>
        <dbReference type="SAM" id="MobiDB-lite"/>
    </source>
</evidence>
<keyword evidence="8" id="KW-1185">Reference proteome</keyword>
<dbReference type="SMART" id="SM00214">
    <property type="entry name" value="VWC"/>
    <property type="match status" value="2"/>
</dbReference>
<keyword evidence="2" id="KW-0964">Secreted</keyword>
<feature type="domain" description="VWFC" evidence="6">
    <location>
        <begin position="107"/>
        <end position="166"/>
    </location>
</feature>
<evidence type="ECO:0000256" key="1">
    <source>
        <dbReference type="ARBA" id="ARBA00004613"/>
    </source>
</evidence>
<feature type="region of interest" description="Disordered" evidence="4">
    <location>
        <begin position="1010"/>
        <end position="1038"/>
    </location>
</feature>
<organism evidence="7 8">
    <name type="scientific">Orchesella dallaii</name>
    <dbReference type="NCBI Taxonomy" id="48710"/>
    <lineage>
        <taxon>Eukaryota</taxon>
        <taxon>Metazoa</taxon>
        <taxon>Ecdysozoa</taxon>
        <taxon>Arthropoda</taxon>
        <taxon>Hexapoda</taxon>
        <taxon>Collembola</taxon>
        <taxon>Entomobryomorpha</taxon>
        <taxon>Entomobryoidea</taxon>
        <taxon>Orchesellidae</taxon>
        <taxon>Orchesellinae</taxon>
        <taxon>Orchesella</taxon>
    </lineage>
</organism>
<reference evidence="7 8" key="1">
    <citation type="submission" date="2024-08" db="EMBL/GenBank/DDBJ databases">
        <authorList>
            <person name="Cucini C."/>
            <person name="Frati F."/>
        </authorList>
    </citation>
    <scope>NUCLEOTIDE SEQUENCE [LARGE SCALE GENOMIC DNA]</scope>
</reference>
<dbReference type="PANTHER" id="PTHR46698">
    <property type="entry name" value="CROSSVEINLESS 2"/>
    <property type="match status" value="1"/>
</dbReference>
<evidence type="ECO:0000256" key="5">
    <source>
        <dbReference type="SAM" id="SignalP"/>
    </source>
</evidence>
<feature type="region of interest" description="Disordered" evidence="4">
    <location>
        <begin position="1489"/>
        <end position="1532"/>
    </location>
</feature>
<feature type="compositionally biased region" description="Polar residues" evidence="4">
    <location>
        <begin position="1502"/>
        <end position="1513"/>
    </location>
</feature>
<dbReference type="PANTHER" id="PTHR46698:SF4">
    <property type="entry name" value="CROSSVEINLESS 2"/>
    <property type="match status" value="1"/>
</dbReference>
<sequence length="1665" mass="179726">MLPSLPVLLVTLIPIICNASPINRQVGISDNVYMTTQNGTDGFEQRVCSIDAVTYSDGETIPTSSPCEHCVCRPPGFACTITSCEYRPGCKAFRRSDQCCPEYQCECEKDGKIYQNGEKITDTNNPCEACYCQGGEIICAVIDCYWRNDCPPRYIDNRCCPMYDHCPPPSAQGPIRHRLPTATSTLSPISWLNLTLPQSTSEAPAVETVATSASTTTSTTTTTTTTTSTTTLAPTTSEAAVVNDAENAIVSEDIVQHDEVVAPVVPQVESLSVEPVQSNDVVETSSAAPVETTIGVEQEQGLNDEPTEPVVALNDDAEVNEPTIEPTTVPENLVSSTVIDSTTLFIAPAVVLTIAPTQVQETLFATVPAAQPDFTGGESDRLSDDATTVASSDPEVSNDEPGVTTNTPLIPEVQQDFINSDAGTTERLLDDATEAAVAVETQDDNEISVLNDDSNAQDSQDEIPATTEALTQLNDAVVNDNPTERLNDDVTEALPTESSARSENDLDSATELPVQDDEPLQATTLPSRSNLIENPDALTRTDLRPENFASEEIVTTAAPVVYADASDGTTPVLILENELRSEDVITTAAPTNIRNAEDGDSDKVLNDVPATTSNILRDDLESPTERAALQDAEPTIANDDVQEDVQIENESTLAPEAASLNDDITQAPQLDSHIQNDEATTQQLQHLNDEPTQLPLQLDILNDDATVPPQHEHEHEHEVLHDGAEDATQPTQDDEVPATQEPQEILHDEATDAPQHDSVIFSDDEATQPPQINALNEDVAVTQTPVDVQNDEATERSHAEEAHDEPALVEKAEVLSQDEVATEVPVKVAQVQPIQDVIDIILDDEVIPSKPEILNQVRETVEVPVSNVVESKIPSVDAYIEPELFNGVRNADNDTVEIVNLSAVPIEEEASVQTTQAPVELNDLEGEIVVSQKDDANPESPTQLNVEATTVQNLFALSDEPEVSTIVNDELPLADEVQGTTEGILREESGVFNDDIPVTTEREFRNEILSDPHHEEGHVHEESEGTTASSNLDRERSDLIVNDEESEVTTASSNLDRERSDLILNDEESEVTTASSNLDRERSDLIVNDEESTAATALYADEPTTSLPLYRNKVQKVVEALTEAESGENKFRLDSDAFKGSQEEVSDPVEVTTSAPASELLRSGLGSLEIVEDAPQTTLRSLEDAPAFRDGLAELTTQSPSNLRADLGLDDELEVSTQRIVEELLLNDDATEGSALQDELATTPSARTGIEFNDVVEGSGVTSSSLVQNDDLLEVTEGSGSAPRLDDESIQTTPFSVAHDDAENEIVEGSDVSASEPVTTSYAFRMDLINSLEEADANSEIIQKDIAIPTNAPETAAADDAAESTTEAELALQDEQVTTEAVSRLRLDLDAITTESPAFQPRDDVPEQSTVVSEILRAESDFVEVSTVSPSGFAAAFRDDLDADAGVTEPVILNDSESSTVQAAELFRSENIEVSTVRLADEEIEIVNDEQVTPQADEESATAASARSDNIETTPAVFADESEASTGNPSERFRTEAVEVEQQTEAISGNLQDDSEANDAATTIASVTTVNESDSTPQHVNKVGKEGVQLPEMGVRKIQPISPDLSRSNPHELRFDFQLPPEKDSTWLSRAVNQFRRLSGFGSESDSRDNSASSVKIPSRRFLLF</sequence>
<feature type="signal peptide" evidence="5">
    <location>
        <begin position="1"/>
        <end position="19"/>
    </location>
</feature>
<dbReference type="SUPFAM" id="SSF57603">
    <property type="entry name" value="FnI-like domain"/>
    <property type="match status" value="2"/>
</dbReference>
<feature type="region of interest" description="Disordered" evidence="4">
    <location>
        <begin position="440"/>
        <end position="461"/>
    </location>
</feature>
<feature type="compositionally biased region" description="Basic and acidic residues" evidence="4">
    <location>
        <begin position="710"/>
        <end position="724"/>
    </location>
</feature>
<feature type="region of interest" description="Disordered" evidence="4">
    <location>
        <begin position="374"/>
        <end position="411"/>
    </location>
</feature>
<dbReference type="Gene3D" id="2.10.70.10">
    <property type="entry name" value="Complement Module, domain 1"/>
    <property type="match status" value="1"/>
</dbReference>
<evidence type="ECO:0000313" key="8">
    <source>
        <dbReference type="Proteomes" id="UP001642540"/>
    </source>
</evidence>
<evidence type="ECO:0000259" key="6">
    <source>
        <dbReference type="SMART" id="SM00214"/>
    </source>
</evidence>
<gene>
    <name evidence="7" type="ORF">ODALV1_LOCUS5777</name>
</gene>
<feature type="compositionally biased region" description="Polar residues" evidence="4">
    <location>
        <begin position="521"/>
        <end position="532"/>
    </location>
</feature>
<feature type="domain" description="VWFC" evidence="6">
    <location>
        <begin position="48"/>
        <end position="105"/>
    </location>
</feature>
<dbReference type="Pfam" id="PF23334">
    <property type="entry name" value="VWC2L_2nd"/>
    <property type="match status" value="1"/>
</dbReference>